<keyword evidence="4" id="KW-0436">Ligase</keyword>
<dbReference type="EMBL" id="JPER01000003">
    <property type="protein sequence ID" value="KFZ30995.1"/>
    <property type="molecule type" value="Genomic_DNA"/>
</dbReference>
<dbReference type="RefSeq" id="WP_034775611.1">
    <property type="nucleotide sequence ID" value="NZ_JPER01000003.1"/>
</dbReference>
<dbReference type="GO" id="GO:0046872">
    <property type="term" value="F:metal ion binding"/>
    <property type="evidence" value="ECO:0007669"/>
    <property type="project" value="InterPro"/>
</dbReference>
<dbReference type="SUPFAM" id="SSF56059">
    <property type="entry name" value="Glutathione synthetase ATP-binding domain-like"/>
    <property type="match status" value="1"/>
</dbReference>
<dbReference type="STRING" id="435908.IDSA_07955"/>
<gene>
    <name evidence="4" type="ORF">IDSA_07955</name>
</gene>
<proteinExistence type="predicted"/>
<feature type="domain" description="ATP-grasp" evidence="3">
    <location>
        <begin position="100"/>
        <end position="313"/>
    </location>
</feature>
<sequence length="315" mass="35144">MRNIVIMHENEEWLVPLRAAFSGRGVTPQEWFLDTGKVPYNQVPANAVYYNRMSASSHTRGHRFAPELTRMALTWLQQHPATVVNGTPALALEVCKLSQYAALERAGLQVPATHAVVGREELIAAAENFGYWPLILKPNRGGKGLGVTRFDSRAALQRFIDGPEYEEPLDGIWLLQEYIQPKAPYITRAEFVGREFIYTVQVNTEGGFELCPADVCSVDDAFCPTTEQPVESNEHKFTITNRFDDHSIISQLQTFLQQAQIDVAGIEFIEAEDGQLYVYDVNTNTNYNQAAEQRAGVAQTGMGALADYLIGLAQQ</sequence>
<evidence type="ECO:0000256" key="1">
    <source>
        <dbReference type="ARBA" id="ARBA00023211"/>
    </source>
</evidence>
<name>A0A094ITJ0_9GAMM</name>
<keyword evidence="1" id="KW-0464">Manganese</keyword>
<dbReference type="GO" id="GO:0009432">
    <property type="term" value="P:SOS response"/>
    <property type="evidence" value="ECO:0007669"/>
    <property type="project" value="TreeGrafter"/>
</dbReference>
<dbReference type="GO" id="GO:0005737">
    <property type="term" value="C:cytoplasm"/>
    <property type="evidence" value="ECO:0007669"/>
    <property type="project" value="TreeGrafter"/>
</dbReference>
<keyword evidence="2" id="KW-0547">Nucleotide-binding</keyword>
<dbReference type="InterPro" id="IPR011761">
    <property type="entry name" value="ATP-grasp"/>
</dbReference>
<protein>
    <submittedName>
        <fullName evidence="4">Alpha-L-glutamate ligase</fullName>
    </submittedName>
</protein>
<dbReference type="PROSITE" id="PS50975">
    <property type="entry name" value="ATP_GRASP"/>
    <property type="match status" value="1"/>
</dbReference>
<dbReference type="PANTHER" id="PTHR21621:SF0">
    <property type="entry name" value="BETA-CITRYLGLUTAMATE SYNTHASE B-RELATED"/>
    <property type="match status" value="1"/>
</dbReference>
<accession>A0A094ITJ0</accession>
<dbReference type="GO" id="GO:0018169">
    <property type="term" value="F:ribosomal S6-glutamic acid ligase activity"/>
    <property type="evidence" value="ECO:0007669"/>
    <property type="project" value="TreeGrafter"/>
</dbReference>
<evidence type="ECO:0000256" key="2">
    <source>
        <dbReference type="PROSITE-ProRule" id="PRU00409"/>
    </source>
</evidence>
<dbReference type="eggNOG" id="COG0189">
    <property type="taxonomic scope" value="Bacteria"/>
</dbReference>
<evidence type="ECO:0000259" key="3">
    <source>
        <dbReference type="PROSITE" id="PS50975"/>
    </source>
</evidence>
<organism evidence="4 5">
    <name type="scientific">Pseudidiomarina salinarum</name>
    <dbReference type="NCBI Taxonomy" id="435908"/>
    <lineage>
        <taxon>Bacteria</taxon>
        <taxon>Pseudomonadati</taxon>
        <taxon>Pseudomonadota</taxon>
        <taxon>Gammaproteobacteria</taxon>
        <taxon>Alteromonadales</taxon>
        <taxon>Idiomarinaceae</taxon>
        <taxon>Pseudidiomarina</taxon>
    </lineage>
</organism>
<evidence type="ECO:0000313" key="5">
    <source>
        <dbReference type="Proteomes" id="UP000054363"/>
    </source>
</evidence>
<dbReference type="Proteomes" id="UP000054363">
    <property type="component" value="Unassembled WGS sequence"/>
</dbReference>
<reference evidence="4 5" key="1">
    <citation type="submission" date="2014-06" db="EMBL/GenBank/DDBJ databases">
        <title>The draft genome sequence of Idiomarina salinarum ISL-52.</title>
        <authorList>
            <person name="Du J."/>
            <person name="Shao Z."/>
        </authorList>
    </citation>
    <scope>NUCLEOTIDE SEQUENCE [LARGE SCALE GENOMIC DNA]</scope>
    <source>
        <strain evidence="4 5">ISL-52</strain>
    </source>
</reference>
<dbReference type="GO" id="GO:0005524">
    <property type="term" value="F:ATP binding"/>
    <property type="evidence" value="ECO:0007669"/>
    <property type="project" value="UniProtKB-UniRule"/>
</dbReference>
<keyword evidence="2" id="KW-0067">ATP-binding</keyword>
<dbReference type="Gene3D" id="3.30.470.20">
    <property type="entry name" value="ATP-grasp fold, B domain"/>
    <property type="match status" value="1"/>
</dbReference>
<dbReference type="AlphaFoldDB" id="A0A094ITJ0"/>
<dbReference type="PANTHER" id="PTHR21621">
    <property type="entry name" value="RIBOSOMAL PROTEIN S6 MODIFICATION PROTEIN"/>
    <property type="match status" value="1"/>
</dbReference>
<dbReference type="OrthoDB" id="4789744at2"/>
<evidence type="ECO:0000313" key="4">
    <source>
        <dbReference type="EMBL" id="KFZ30995.1"/>
    </source>
</evidence>
<comment type="caution">
    <text evidence="4">The sequence shown here is derived from an EMBL/GenBank/DDBJ whole genome shotgun (WGS) entry which is preliminary data.</text>
</comment>
<keyword evidence="5" id="KW-1185">Reference proteome</keyword>